<evidence type="ECO:0000259" key="1">
    <source>
        <dbReference type="Pfam" id="PF23232"/>
    </source>
</evidence>
<dbReference type="AlphaFoldDB" id="A0A5N6HGH4"/>
<evidence type="ECO:0000313" key="2">
    <source>
        <dbReference type="EMBL" id="KAB8252819.1"/>
    </source>
</evidence>
<name>A0A5N6HGH4_ASPFL</name>
<feature type="domain" description="AAA+ ATPase lid" evidence="1">
    <location>
        <begin position="41"/>
        <end position="124"/>
    </location>
</feature>
<dbReference type="PANTHER" id="PTHR46411">
    <property type="entry name" value="FAMILY ATPASE, PUTATIVE-RELATED"/>
    <property type="match status" value="1"/>
</dbReference>
<reference evidence="2" key="1">
    <citation type="submission" date="2019-04" db="EMBL/GenBank/DDBJ databases">
        <title>Friends and foes A comparative genomics study of 23 Aspergillus species from section Flavi.</title>
        <authorList>
            <consortium name="DOE Joint Genome Institute"/>
            <person name="Kjaerbolling I."/>
            <person name="Vesth T."/>
            <person name="Frisvad J.C."/>
            <person name="Nybo J.L."/>
            <person name="Theobald S."/>
            <person name="Kildgaard S."/>
            <person name="Isbrandt T."/>
            <person name="Kuo A."/>
            <person name="Sato A."/>
            <person name="Lyhne E.K."/>
            <person name="Kogle M.E."/>
            <person name="Wiebenga A."/>
            <person name="Kun R.S."/>
            <person name="Lubbers R.J."/>
            <person name="Makela M.R."/>
            <person name="Barry K."/>
            <person name="Chovatia M."/>
            <person name="Clum A."/>
            <person name="Daum C."/>
            <person name="Haridas S."/>
            <person name="He G."/>
            <person name="LaButti K."/>
            <person name="Lipzen A."/>
            <person name="Mondo S."/>
            <person name="Riley R."/>
            <person name="Salamov A."/>
            <person name="Simmons B.A."/>
            <person name="Magnuson J.K."/>
            <person name="Henrissat B."/>
            <person name="Mortensen U.H."/>
            <person name="Larsen T.O."/>
            <person name="Devries R.P."/>
            <person name="Grigoriev I.V."/>
            <person name="Machida M."/>
            <person name="Baker S.E."/>
            <person name="Andersen M.R."/>
        </authorList>
    </citation>
    <scope>NUCLEOTIDE SEQUENCE [LARGE SCALE GENOMIC DNA]</scope>
    <source>
        <strain evidence="2">CBS 121.62</strain>
    </source>
</reference>
<protein>
    <recommendedName>
        <fullName evidence="1">AAA+ ATPase lid domain-containing protein</fullName>
    </recommendedName>
</protein>
<sequence>MDEADIFLEERSPADLQHNALVIQIKSATDIALSAPRPDGCQRIWNNFINRLDHSGVKAHIDKLKDKVDMLSAHELNGREIRNAIQTATLLPQFRGQTLGPRHLKEVIKVSNEFEQYLTDFHGHSSSERARVQGTRAD</sequence>
<dbReference type="EMBL" id="ML734553">
    <property type="protein sequence ID" value="KAB8252819.1"/>
    <property type="molecule type" value="Genomic_DNA"/>
</dbReference>
<proteinExistence type="predicted"/>
<accession>A0A5N6HGH4</accession>
<dbReference type="Pfam" id="PF23232">
    <property type="entry name" value="AAA_lid_13"/>
    <property type="match status" value="1"/>
</dbReference>
<gene>
    <name evidence="2" type="ORF">BDV35DRAFT_386866</name>
</gene>
<dbReference type="Proteomes" id="UP000325434">
    <property type="component" value="Unassembled WGS sequence"/>
</dbReference>
<dbReference type="PANTHER" id="PTHR46411:SF2">
    <property type="entry name" value="AAA+ ATPASE DOMAIN-CONTAINING PROTEIN"/>
    <property type="match status" value="1"/>
</dbReference>
<dbReference type="InterPro" id="IPR056599">
    <property type="entry name" value="AAA_lid_fung"/>
</dbReference>
<organism evidence="2">
    <name type="scientific">Aspergillus flavus</name>
    <dbReference type="NCBI Taxonomy" id="5059"/>
    <lineage>
        <taxon>Eukaryota</taxon>
        <taxon>Fungi</taxon>
        <taxon>Dikarya</taxon>
        <taxon>Ascomycota</taxon>
        <taxon>Pezizomycotina</taxon>
        <taxon>Eurotiomycetes</taxon>
        <taxon>Eurotiomycetidae</taxon>
        <taxon>Eurotiales</taxon>
        <taxon>Aspergillaceae</taxon>
        <taxon>Aspergillus</taxon>
        <taxon>Aspergillus subgen. Circumdati</taxon>
    </lineage>
</organism>